<feature type="domain" description="CH-like" evidence="2">
    <location>
        <begin position="43"/>
        <end position="118"/>
    </location>
</feature>
<dbReference type="PANTHER" id="PTHR12509:SF8">
    <property type="entry name" value="SPERMATOGENESIS-ASSOCIATED PROTEIN 4"/>
    <property type="match status" value="1"/>
</dbReference>
<dbReference type="Gene3D" id="1.10.418.10">
    <property type="entry name" value="Calponin-like domain"/>
    <property type="match status" value="1"/>
</dbReference>
<dbReference type="GO" id="GO:0005654">
    <property type="term" value="C:nucleoplasm"/>
    <property type="evidence" value="ECO:0007669"/>
    <property type="project" value="Ensembl"/>
</dbReference>
<feature type="region of interest" description="Disordered" evidence="1">
    <location>
        <begin position="14"/>
        <end position="39"/>
    </location>
</feature>
<dbReference type="GO" id="GO:0005829">
    <property type="term" value="C:cytosol"/>
    <property type="evidence" value="ECO:0007669"/>
    <property type="project" value="Ensembl"/>
</dbReference>
<evidence type="ECO:0000313" key="4">
    <source>
        <dbReference type="Proteomes" id="UP000000539"/>
    </source>
</evidence>
<dbReference type="OrthoDB" id="62528at2759"/>
<dbReference type="GO" id="GO:0005930">
    <property type="term" value="C:axoneme"/>
    <property type="evidence" value="ECO:0000318"/>
    <property type="project" value="GO_Central"/>
</dbReference>
<reference evidence="3" key="2">
    <citation type="submission" date="2025-08" db="UniProtKB">
        <authorList>
            <consortium name="Ensembl"/>
        </authorList>
    </citation>
    <scope>IDENTIFICATION</scope>
    <source>
        <strain evidence="3">broiler</strain>
    </source>
</reference>
<feature type="compositionally biased region" description="Low complexity" evidence="1">
    <location>
        <begin position="15"/>
        <end position="32"/>
    </location>
</feature>
<dbReference type="GO" id="GO:0008017">
    <property type="term" value="F:microtubule binding"/>
    <property type="evidence" value="ECO:0000318"/>
    <property type="project" value="GO_Central"/>
</dbReference>
<dbReference type="GeneTree" id="ENSGT00910000144159"/>
<dbReference type="Pfam" id="PF06294">
    <property type="entry name" value="CH_2"/>
    <property type="match status" value="1"/>
</dbReference>
<dbReference type="FunCoup" id="A0A8V0XKH1">
    <property type="interactions" value="1"/>
</dbReference>
<sequence>RPYREAASAALCGYGSPAAGAASPRAPLAAEPRPLRQPPELPDFSNGYLVAEILSRRFPAHIQPDAYRNGCSLAAKLSNWSQLRRFLAKQEFDIAQELIEGTIHCKPGAAESLLRQLCAALTGSRTESLQDWQVDFTDSCYQTQLPVAARATTSTAIKSNIRLTEVLVEPSICINRQKAIAIINMHMGMRMREREENPRRFNIKPCFGQRVVHHLNCITACMNTDSIPKEHLLPHIHQKPEKKYVHSKELQGKQLTAPLP</sequence>
<dbReference type="Proteomes" id="UP000000539">
    <property type="component" value="Chromosome 4"/>
</dbReference>
<reference evidence="3" key="1">
    <citation type="submission" date="2020-11" db="EMBL/GenBank/DDBJ databases">
        <title>Gallus gallus (Chicken) genome, bGalGal1, GRCg7b, maternal haplotype autosomes + Z &amp; W.</title>
        <authorList>
            <person name="Warren W."/>
            <person name="Formenti G."/>
            <person name="Fedrigo O."/>
            <person name="Haase B."/>
            <person name="Mountcastle J."/>
            <person name="Balacco J."/>
            <person name="Tracey A."/>
            <person name="Schneider V."/>
            <person name="Okimoto R."/>
            <person name="Cheng H."/>
            <person name="Hawken R."/>
            <person name="Howe K."/>
            <person name="Jarvis E.D."/>
        </authorList>
    </citation>
    <scope>NUCLEOTIDE SEQUENCE [LARGE SCALE GENOMIC DNA]</scope>
    <source>
        <strain evidence="3">Broiler</strain>
    </source>
</reference>
<proteinExistence type="predicted"/>
<evidence type="ECO:0000259" key="2">
    <source>
        <dbReference type="Pfam" id="PF06294"/>
    </source>
</evidence>
<protein>
    <submittedName>
        <fullName evidence="3">Spermatosis associated 4</fullName>
    </submittedName>
</protein>
<dbReference type="InterPro" id="IPR036872">
    <property type="entry name" value="CH_dom_sf"/>
</dbReference>
<dbReference type="InterPro" id="IPR010441">
    <property type="entry name" value="CH_2"/>
</dbReference>
<organism evidence="3 4">
    <name type="scientific">Gallus gallus</name>
    <name type="common">Chicken</name>
    <dbReference type="NCBI Taxonomy" id="9031"/>
    <lineage>
        <taxon>Eukaryota</taxon>
        <taxon>Metazoa</taxon>
        <taxon>Chordata</taxon>
        <taxon>Craniata</taxon>
        <taxon>Vertebrata</taxon>
        <taxon>Euteleostomi</taxon>
        <taxon>Archelosauria</taxon>
        <taxon>Archosauria</taxon>
        <taxon>Dinosauria</taxon>
        <taxon>Saurischia</taxon>
        <taxon>Theropoda</taxon>
        <taxon>Coelurosauria</taxon>
        <taxon>Aves</taxon>
        <taxon>Neognathae</taxon>
        <taxon>Galloanserae</taxon>
        <taxon>Galliformes</taxon>
        <taxon>Phasianidae</taxon>
        <taxon>Phasianinae</taxon>
        <taxon>Gallus</taxon>
    </lineage>
</organism>
<dbReference type="GO" id="GO:0051493">
    <property type="term" value="P:regulation of cytoskeleton organization"/>
    <property type="evidence" value="ECO:0000318"/>
    <property type="project" value="GO_Central"/>
</dbReference>
<dbReference type="PANTHER" id="PTHR12509">
    <property type="entry name" value="SPERMATOGENESIS-ASSOCIATED 4-RELATED"/>
    <property type="match status" value="1"/>
</dbReference>
<dbReference type="InterPro" id="IPR052111">
    <property type="entry name" value="Spermatogenesis_Ciliary_MAP"/>
</dbReference>
<gene>
    <name evidence="3" type="primary">SPATA4</name>
</gene>
<dbReference type="Ensembl" id="ENSGALT00010007910.1">
    <property type="protein sequence ID" value="ENSGALP00010004746.1"/>
    <property type="gene ID" value="ENSGALG00010003397.1"/>
</dbReference>
<evidence type="ECO:0000256" key="1">
    <source>
        <dbReference type="SAM" id="MobiDB-lite"/>
    </source>
</evidence>
<keyword evidence="4" id="KW-1185">Reference proteome</keyword>
<dbReference type="AlphaFoldDB" id="A0A8V0XKH1"/>
<reference evidence="3" key="3">
    <citation type="submission" date="2025-09" db="UniProtKB">
        <authorList>
            <consortium name="Ensembl"/>
        </authorList>
    </citation>
    <scope>IDENTIFICATION</scope>
    <source>
        <strain evidence="3">broiler</strain>
    </source>
</reference>
<name>A0A8V0XKH1_CHICK</name>
<accession>A0A8V0XKH1</accession>
<evidence type="ECO:0000313" key="3">
    <source>
        <dbReference type="Ensembl" id="ENSGALP00010004746.1"/>
    </source>
</evidence>